<evidence type="ECO:0000256" key="2">
    <source>
        <dbReference type="ARBA" id="ARBA00022738"/>
    </source>
</evidence>
<proteinExistence type="predicted"/>
<organism evidence="3 4">
    <name type="scientific">Gloeomargarita lithophora Alchichica-D10</name>
    <dbReference type="NCBI Taxonomy" id="1188229"/>
    <lineage>
        <taxon>Bacteria</taxon>
        <taxon>Bacillati</taxon>
        <taxon>Cyanobacteriota</taxon>
        <taxon>Cyanophyceae</taxon>
        <taxon>Gloeomargaritales</taxon>
        <taxon>Gloeomargaritaceae</taxon>
        <taxon>Gloeomargarita</taxon>
    </lineage>
</organism>
<dbReference type="GO" id="GO:0016829">
    <property type="term" value="F:lyase activity"/>
    <property type="evidence" value="ECO:0007669"/>
    <property type="project" value="UniProtKB-KW"/>
</dbReference>
<dbReference type="STRING" id="1188229.GlitD10_2283"/>
<dbReference type="Pfam" id="PF13646">
    <property type="entry name" value="HEAT_2"/>
    <property type="match status" value="1"/>
</dbReference>
<dbReference type="KEGG" id="glt:GlitD10_2283"/>
<dbReference type="InterPro" id="IPR016024">
    <property type="entry name" value="ARM-type_fold"/>
</dbReference>
<dbReference type="OrthoDB" id="428465at2"/>
<protein>
    <submittedName>
        <fullName evidence="3">PBS lyase HEAT domain-containing protein repeat-containing protein</fullName>
    </submittedName>
</protein>
<evidence type="ECO:0000313" key="3">
    <source>
        <dbReference type="EMBL" id="APB34615.1"/>
    </source>
</evidence>
<dbReference type="RefSeq" id="WP_071455030.1">
    <property type="nucleotide sequence ID" value="NZ_CP017675.1"/>
</dbReference>
<keyword evidence="1" id="KW-0042">Antenna complex</keyword>
<dbReference type="SUPFAM" id="SSF48371">
    <property type="entry name" value="ARM repeat"/>
    <property type="match status" value="1"/>
</dbReference>
<reference evidence="3 4" key="1">
    <citation type="submission" date="2016-10" db="EMBL/GenBank/DDBJ databases">
        <title>Description of Gloeomargarita lithophora gen. nov., sp. nov., a thylakoid-bearing basal-branching cyanobacterium with intracellular carbonates, and proposal for Gloeomargaritales ord. nov.</title>
        <authorList>
            <person name="Moreira D."/>
            <person name="Tavera R."/>
            <person name="Benzerara K."/>
            <person name="Skouri-Panet F."/>
            <person name="Couradeau E."/>
            <person name="Gerard E."/>
            <person name="Loussert C."/>
            <person name="Novelo E."/>
            <person name="Zivanovic Y."/>
            <person name="Lopez-Garcia P."/>
        </authorList>
    </citation>
    <scope>NUCLEOTIDE SEQUENCE [LARGE SCALE GENOMIC DNA]</scope>
    <source>
        <strain evidence="3 4">D10</strain>
    </source>
</reference>
<keyword evidence="2" id="KW-0605">Phycobilisome</keyword>
<dbReference type="InterPro" id="IPR011989">
    <property type="entry name" value="ARM-like"/>
</dbReference>
<keyword evidence="3" id="KW-0456">Lyase</keyword>
<name>A0A1J0AFC6_9CYAN</name>
<dbReference type="EMBL" id="CP017675">
    <property type="protein sequence ID" value="APB34615.1"/>
    <property type="molecule type" value="Genomic_DNA"/>
</dbReference>
<dbReference type="GO" id="GO:0030089">
    <property type="term" value="C:phycobilisome"/>
    <property type="evidence" value="ECO:0007669"/>
    <property type="project" value="UniProtKB-KW"/>
</dbReference>
<keyword evidence="4" id="KW-1185">Reference proteome</keyword>
<gene>
    <name evidence="3" type="primary">cpcF</name>
    <name evidence="3" type="ORF">GlitD10_2283</name>
</gene>
<evidence type="ECO:0000256" key="1">
    <source>
        <dbReference type="ARBA" id="ARBA00022549"/>
    </source>
</evidence>
<dbReference type="Proteomes" id="UP000180235">
    <property type="component" value="Chromosome"/>
</dbReference>
<accession>A0A1J0AFC6</accession>
<sequence length="206" mass="22412">MPQLSELTRRLQKATSPADLLAAVQELIPHSDQPEAISGLIEVLGYNNPAAAQVAVQGLIRAGRRAVPELLARLDGYNYGARAYALRVLAQIGDPQALGVLQEAARSDFAPSVRRAALRGLGMIIWSDLAQPTAAQTQVLQTLEDLSRDGEWGIRYGVIVALELWQSGDVPAFLQPRRDALLQGFTQDEDPVVQARAQFSLHRGDK</sequence>
<dbReference type="InterPro" id="IPR004155">
    <property type="entry name" value="PBS_lyase_HEAT"/>
</dbReference>
<evidence type="ECO:0000313" key="4">
    <source>
        <dbReference type="Proteomes" id="UP000180235"/>
    </source>
</evidence>
<dbReference type="AlphaFoldDB" id="A0A1J0AFC6"/>
<dbReference type="SMART" id="SM00567">
    <property type="entry name" value="EZ_HEAT"/>
    <property type="match status" value="2"/>
</dbReference>
<dbReference type="Gene3D" id="1.25.10.10">
    <property type="entry name" value="Leucine-rich Repeat Variant"/>
    <property type="match status" value="1"/>
</dbReference>